<name>A0ABP0UL77_9BRYO</name>
<dbReference type="InterPro" id="IPR005477">
    <property type="entry name" value="Dxylulose-5-P_synthase"/>
</dbReference>
<keyword evidence="5" id="KW-0786">Thiamine pyrophosphate</keyword>
<evidence type="ECO:0000256" key="2">
    <source>
        <dbReference type="ARBA" id="ARBA00011738"/>
    </source>
</evidence>
<dbReference type="PANTHER" id="PTHR43322">
    <property type="entry name" value="1-D-DEOXYXYLULOSE 5-PHOSPHATE SYNTHASE-RELATED"/>
    <property type="match status" value="1"/>
</dbReference>
<evidence type="ECO:0000256" key="5">
    <source>
        <dbReference type="ARBA" id="ARBA00023052"/>
    </source>
</evidence>
<reference evidence="6" key="1">
    <citation type="submission" date="2024-02" db="EMBL/GenBank/DDBJ databases">
        <authorList>
            <consortium name="ELIXIR-Norway"/>
            <consortium name="Elixir Norway"/>
        </authorList>
    </citation>
    <scope>NUCLEOTIDE SEQUENCE</scope>
</reference>
<dbReference type="Gene3D" id="3.40.50.970">
    <property type="match status" value="1"/>
</dbReference>
<evidence type="ECO:0000256" key="4">
    <source>
        <dbReference type="ARBA" id="ARBA00022842"/>
    </source>
</evidence>
<dbReference type="EMBL" id="OZ019896">
    <property type="protein sequence ID" value="CAK9223675.1"/>
    <property type="molecule type" value="Genomic_DNA"/>
</dbReference>
<protein>
    <recommendedName>
        <fullName evidence="8">1-deoxy-D-xylulose-5-phosphate synthase</fullName>
    </recommendedName>
</protein>
<evidence type="ECO:0000313" key="6">
    <source>
        <dbReference type="EMBL" id="CAK9223675.1"/>
    </source>
</evidence>
<dbReference type="Pfam" id="PF13292">
    <property type="entry name" value="DXP_synthase_N"/>
    <property type="match status" value="1"/>
</dbReference>
<keyword evidence="4" id="KW-0460">Magnesium</keyword>
<accession>A0ABP0UL77</accession>
<organism evidence="6 7">
    <name type="scientific">Sphagnum troendelagicum</name>
    <dbReference type="NCBI Taxonomy" id="128251"/>
    <lineage>
        <taxon>Eukaryota</taxon>
        <taxon>Viridiplantae</taxon>
        <taxon>Streptophyta</taxon>
        <taxon>Embryophyta</taxon>
        <taxon>Bryophyta</taxon>
        <taxon>Sphagnophytina</taxon>
        <taxon>Sphagnopsida</taxon>
        <taxon>Sphagnales</taxon>
        <taxon>Sphagnaceae</taxon>
        <taxon>Sphagnum</taxon>
    </lineage>
</organism>
<evidence type="ECO:0008006" key="8">
    <source>
        <dbReference type="Google" id="ProtNLM"/>
    </source>
</evidence>
<proteinExistence type="predicted"/>
<comment type="subunit">
    <text evidence="2">Homodimer.</text>
</comment>
<evidence type="ECO:0000313" key="7">
    <source>
        <dbReference type="Proteomes" id="UP001497512"/>
    </source>
</evidence>
<keyword evidence="7" id="KW-1185">Reference proteome</keyword>
<evidence type="ECO:0000256" key="1">
    <source>
        <dbReference type="ARBA" id="ARBA00001946"/>
    </source>
</evidence>
<gene>
    <name evidence="6" type="ORF">CSSPTR1EN2_LOCUS16950</name>
</gene>
<comment type="cofactor">
    <cofactor evidence="1">
        <name>Mg(2+)</name>
        <dbReference type="ChEBI" id="CHEBI:18420"/>
    </cofactor>
</comment>
<dbReference type="PANTHER" id="PTHR43322:SF5">
    <property type="entry name" value="1-DEOXY-D-XYLULOSE-5-PHOSPHATE SYNTHASE, CHLOROPLASTIC"/>
    <property type="match status" value="1"/>
</dbReference>
<dbReference type="Proteomes" id="UP001497512">
    <property type="component" value="Chromosome 4"/>
</dbReference>
<dbReference type="SUPFAM" id="SSF52518">
    <property type="entry name" value="Thiamin diphosphate-binding fold (THDP-binding)"/>
    <property type="match status" value="1"/>
</dbReference>
<evidence type="ECO:0000256" key="3">
    <source>
        <dbReference type="ARBA" id="ARBA00022679"/>
    </source>
</evidence>
<keyword evidence="3" id="KW-0808">Transferase</keyword>
<sequence>MAVGRDLQGRHNNVVSVIGNGAMTTGQAYEAMKNAGYLDSNLIVVLNDNKQVSLLQPWMAQLFLWVLSAAPSTNCSPTNNSASLEKLQIGSGSTMFEELGLYYIGPVDGHNIEDLVTILENVKSTTASCPGLIHVVTEKGHGYPYDERAANKYHACNLAKLDDLAILDNSEILYYGGCNIHYMQLYQDPEQ</sequence>
<dbReference type="InterPro" id="IPR029061">
    <property type="entry name" value="THDP-binding"/>
</dbReference>